<dbReference type="OrthoDB" id="3469466at2759"/>
<sequence>MMAALGVQTEFEYRFMITYGGARDQIYSRDDAERYIQEEDSKWREKSESRRAIISPRPESLPPVPEETDQELDQAPQPAIGFWLFPIEFLGPIPPVGPDPAVPYRGPWVYDKMDSSGRRSGRFRQNVDVSEYAPELCIFNLS</sequence>
<feature type="region of interest" description="Disordered" evidence="1">
    <location>
        <begin position="39"/>
        <end position="73"/>
    </location>
</feature>
<organism evidence="2 3">
    <name type="scientific">Fusarium kuroshium</name>
    <dbReference type="NCBI Taxonomy" id="2010991"/>
    <lineage>
        <taxon>Eukaryota</taxon>
        <taxon>Fungi</taxon>
        <taxon>Dikarya</taxon>
        <taxon>Ascomycota</taxon>
        <taxon>Pezizomycotina</taxon>
        <taxon>Sordariomycetes</taxon>
        <taxon>Hypocreomycetidae</taxon>
        <taxon>Hypocreales</taxon>
        <taxon>Nectriaceae</taxon>
        <taxon>Fusarium</taxon>
        <taxon>Fusarium solani species complex</taxon>
    </lineage>
</organism>
<gene>
    <name evidence="2" type="ORF">CDV36_002073</name>
</gene>
<evidence type="ECO:0000313" key="3">
    <source>
        <dbReference type="Proteomes" id="UP000277212"/>
    </source>
</evidence>
<proteinExistence type="predicted"/>
<feature type="compositionally biased region" description="Basic and acidic residues" evidence="1">
    <location>
        <begin position="39"/>
        <end position="51"/>
    </location>
</feature>
<comment type="caution">
    <text evidence="2">The sequence shown here is derived from an EMBL/GenBank/DDBJ whole genome shotgun (WGS) entry which is preliminary data.</text>
</comment>
<evidence type="ECO:0000313" key="2">
    <source>
        <dbReference type="EMBL" id="RMJ18243.1"/>
    </source>
</evidence>
<dbReference type="AlphaFoldDB" id="A0A3M2SL11"/>
<accession>A0A3M2SL11</accession>
<dbReference type="Proteomes" id="UP000277212">
    <property type="component" value="Unassembled WGS sequence"/>
</dbReference>
<evidence type="ECO:0000256" key="1">
    <source>
        <dbReference type="SAM" id="MobiDB-lite"/>
    </source>
</evidence>
<name>A0A3M2SL11_9HYPO</name>
<keyword evidence="3" id="KW-1185">Reference proteome</keyword>
<reference evidence="2 3" key="1">
    <citation type="submission" date="2017-06" db="EMBL/GenBank/DDBJ databases">
        <title>Comparative genomic analysis of Ambrosia Fusariam Clade fungi.</title>
        <authorList>
            <person name="Stajich J.E."/>
            <person name="Carrillo J."/>
            <person name="Kijimoto T."/>
            <person name="Eskalen A."/>
            <person name="O'Donnell K."/>
            <person name="Kasson M."/>
        </authorList>
    </citation>
    <scope>NUCLEOTIDE SEQUENCE [LARGE SCALE GENOMIC DNA]</scope>
    <source>
        <strain evidence="2">UCR3666</strain>
    </source>
</reference>
<dbReference type="EMBL" id="NKUJ01000021">
    <property type="protein sequence ID" value="RMJ18243.1"/>
    <property type="molecule type" value="Genomic_DNA"/>
</dbReference>
<protein>
    <submittedName>
        <fullName evidence="2">Uncharacterized protein</fullName>
    </submittedName>
</protein>